<gene>
    <name evidence="2" type="ORF">ACFOUW_02760</name>
</gene>
<evidence type="ECO:0000313" key="3">
    <source>
        <dbReference type="Proteomes" id="UP001595699"/>
    </source>
</evidence>
<name>A0ABV7Y565_9ACTN</name>
<evidence type="ECO:0000256" key="1">
    <source>
        <dbReference type="SAM" id="MobiDB-lite"/>
    </source>
</evidence>
<dbReference type="EMBL" id="JBHRZH010000004">
    <property type="protein sequence ID" value="MFC3759741.1"/>
    <property type="molecule type" value="Genomic_DNA"/>
</dbReference>
<evidence type="ECO:0000313" key="2">
    <source>
        <dbReference type="EMBL" id="MFC3759741.1"/>
    </source>
</evidence>
<feature type="region of interest" description="Disordered" evidence="1">
    <location>
        <begin position="43"/>
        <end position="77"/>
    </location>
</feature>
<dbReference type="Proteomes" id="UP001595699">
    <property type="component" value="Unassembled WGS sequence"/>
</dbReference>
<reference evidence="3" key="1">
    <citation type="journal article" date="2019" name="Int. J. Syst. Evol. Microbiol.">
        <title>The Global Catalogue of Microorganisms (GCM) 10K type strain sequencing project: providing services to taxonomists for standard genome sequencing and annotation.</title>
        <authorList>
            <consortium name="The Broad Institute Genomics Platform"/>
            <consortium name="The Broad Institute Genome Sequencing Center for Infectious Disease"/>
            <person name="Wu L."/>
            <person name="Ma J."/>
        </authorList>
    </citation>
    <scope>NUCLEOTIDE SEQUENCE [LARGE SCALE GENOMIC DNA]</scope>
    <source>
        <strain evidence="3">CGMCC 4.7241</strain>
    </source>
</reference>
<protein>
    <submittedName>
        <fullName evidence="2">Uncharacterized protein</fullName>
    </submittedName>
</protein>
<dbReference type="RefSeq" id="WP_205120420.1">
    <property type="nucleotide sequence ID" value="NZ_JAFBCM010000001.1"/>
</dbReference>
<proteinExistence type="predicted"/>
<sequence>MRPSSPTVLVRFLLAVAMLVVAAVVAGFFTARGGPVPSAANARGYVAEDRPPVRVTPTTPTPEPTTSSRAGAPRPTRVEQAEELLTRQAAAVTSETKAAYLATIDPEGAAFAQTAERTYDNLAKLDVAAYTFGQLQEDVGALAHARRKQLGDTAWVADVEVEVTFKGSDPEPWRYEQRLVFVERDGVLYLAGDREGEETKRSKPIWLEAEINVLRGKRSLVFGTGSKSRLRPYVTAADRAVPRVTNVWGEFWAQYVVVVVPKNQGQMERTVGTDAGSQSAVAAVTTSVGRSHPELASHIVVNPSTFDNVGDLGRLVVLTHEITHVATHATVTGMPIWLSEGFADYVGFRDAGLSTAVVAQEVLRDVRENGAPKALPSTEDFDPSSDGLDEAYEAAWLACKYLAAHWNEQKLVAFYRAMNDASSEAARTAAYRTVLDTTPAAFLKGWRAYVEEKAGN</sequence>
<accession>A0ABV7Y565</accession>
<organism evidence="2 3">
    <name type="scientific">Tenggerimyces flavus</name>
    <dbReference type="NCBI Taxonomy" id="1708749"/>
    <lineage>
        <taxon>Bacteria</taxon>
        <taxon>Bacillati</taxon>
        <taxon>Actinomycetota</taxon>
        <taxon>Actinomycetes</taxon>
        <taxon>Propionibacteriales</taxon>
        <taxon>Nocardioidaceae</taxon>
        <taxon>Tenggerimyces</taxon>
    </lineage>
</organism>
<comment type="caution">
    <text evidence="2">The sequence shown here is derived from an EMBL/GenBank/DDBJ whole genome shotgun (WGS) entry which is preliminary data.</text>
</comment>
<keyword evidence="3" id="KW-1185">Reference proteome</keyword>